<keyword evidence="1" id="KW-0732">Signal</keyword>
<proteinExistence type="predicted"/>
<feature type="signal peptide" evidence="1">
    <location>
        <begin position="1"/>
        <end position="26"/>
    </location>
</feature>
<dbReference type="RefSeq" id="WP_132105156.1">
    <property type="nucleotide sequence ID" value="NZ_SMLB01000034.1"/>
</dbReference>
<evidence type="ECO:0000313" key="2">
    <source>
        <dbReference type="EMBL" id="TDD66931.1"/>
    </source>
</evidence>
<dbReference type="EMBL" id="SMLB01000034">
    <property type="protein sequence ID" value="TDD66931.1"/>
    <property type="molecule type" value="Genomic_DNA"/>
</dbReference>
<organism evidence="2 3">
    <name type="scientific">Jiangella aurantiaca</name>
    <dbReference type="NCBI Taxonomy" id="2530373"/>
    <lineage>
        <taxon>Bacteria</taxon>
        <taxon>Bacillati</taxon>
        <taxon>Actinomycetota</taxon>
        <taxon>Actinomycetes</taxon>
        <taxon>Jiangellales</taxon>
        <taxon>Jiangellaceae</taxon>
        <taxon>Jiangella</taxon>
    </lineage>
</organism>
<dbReference type="OrthoDB" id="345880at2"/>
<evidence type="ECO:0000256" key="1">
    <source>
        <dbReference type="SAM" id="SignalP"/>
    </source>
</evidence>
<evidence type="ECO:0000313" key="3">
    <source>
        <dbReference type="Proteomes" id="UP000295217"/>
    </source>
</evidence>
<keyword evidence="3" id="KW-1185">Reference proteome</keyword>
<dbReference type="Proteomes" id="UP000295217">
    <property type="component" value="Unassembled WGS sequence"/>
</dbReference>
<name>A0A4R5A4V8_9ACTN</name>
<reference evidence="2 3" key="1">
    <citation type="submission" date="2019-02" db="EMBL/GenBank/DDBJ databases">
        <title>Draft genome sequences of novel Actinobacteria.</title>
        <authorList>
            <person name="Sahin N."/>
            <person name="Ay H."/>
            <person name="Saygin H."/>
        </authorList>
    </citation>
    <scope>NUCLEOTIDE SEQUENCE [LARGE SCALE GENOMIC DNA]</scope>
    <source>
        <strain evidence="2 3">8K307</strain>
    </source>
</reference>
<gene>
    <name evidence="2" type="ORF">E1262_20875</name>
</gene>
<protein>
    <submittedName>
        <fullName evidence="2">Uncharacterized protein</fullName>
    </submittedName>
</protein>
<dbReference type="AlphaFoldDB" id="A0A4R5A4V8"/>
<feature type="chain" id="PRO_5038852837" evidence="1">
    <location>
        <begin position="27"/>
        <end position="97"/>
    </location>
</feature>
<sequence>MTRRPTRRTAAVASAGVLAATCGGLAGVSFDPCYHSFCDNLTGDGQDEAIYDALQAEYDLVGNVNTKALDINADVIGSAVLTFAYDTSTVNGVKPRR</sequence>
<comment type="caution">
    <text evidence="2">The sequence shown here is derived from an EMBL/GenBank/DDBJ whole genome shotgun (WGS) entry which is preliminary data.</text>
</comment>
<accession>A0A4R5A4V8</accession>